<reference evidence="2 3" key="1">
    <citation type="submission" date="2024-09" db="EMBL/GenBank/DDBJ databases">
        <authorList>
            <person name="D'Angelo T."/>
        </authorList>
    </citation>
    <scope>NUCLEOTIDE SEQUENCE [LARGE SCALE GENOMIC DNA]</scope>
    <source>
        <strain evidence="2">SAG AM-311-F02</strain>
    </source>
</reference>
<evidence type="ECO:0000313" key="3">
    <source>
        <dbReference type="Proteomes" id="UP001594288"/>
    </source>
</evidence>
<organism evidence="2 3">
    <name type="scientific">Eiseniibacteriota bacterium</name>
    <dbReference type="NCBI Taxonomy" id="2212470"/>
    <lineage>
        <taxon>Bacteria</taxon>
        <taxon>Candidatus Eiseniibacteriota</taxon>
    </lineage>
</organism>
<name>A0ABV6YPV0_UNCEI</name>
<protein>
    <submittedName>
        <fullName evidence="2">DUF2304 domain-containing protein</fullName>
    </submittedName>
</protein>
<gene>
    <name evidence="2" type="ORF">ACFL2Z_04230</name>
</gene>
<dbReference type="EMBL" id="JBHPEI010000067">
    <property type="protein sequence ID" value="MFC1800100.1"/>
    <property type="molecule type" value="Genomic_DNA"/>
</dbReference>
<keyword evidence="3" id="KW-1185">Reference proteome</keyword>
<keyword evidence="1" id="KW-1133">Transmembrane helix</keyword>
<proteinExistence type="predicted"/>
<evidence type="ECO:0000256" key="1">
    <source>
        <dbReference type="SAM" id="Phobius"/>
    </source>
</evidence>
<dbReference type="InterPro" id="IPR019277">
    <property type="entry name" value="DUF2304"/>
</dbReference>
<feature type="transmembrane region" description="Helical" evidence="1">
    <location>
        <begin position="67"/>
        <end position="85"/>
    </location>
</feature>
<keyword evidence="1" id="KW-0472">Membrane</keyword>
<accession>A0ABV6YPV0</accession>
<feature type="transmembrane region" description="Helical" evidence="1">
    <location>
        <begin position="6"/>
        <end position="24"/>
    </location>
</feature>
<keyword evidence="1" id="KW-0812">Transmembrane</keyword>
<dbReference type="Pfam" id="PF10066">
    <property type="entry name" value="DUF2304"/>
    <property type="match status" value="1"/>
</dbReference>
<sequence>MNLQVRVLSLVVSLLFIAYVVWLVRNRKLQETDSIVWILAGVAIFVLAVWVRPLVFFTELIGAKFPVSTLFFSGLIFLTFISLWITTRISALSEQVKELAQQVTLLSEKKRGSLAGKNREE</sequence>
<dbReference type="Proteomes" id="UP001594288">
    <property type="component" value="Unassembled WGS sequence"/>
</dbReference>
<feature type="transmembrane region" description="Helical" evidence="1">
    <location>
        <begin position="36"/>
        <end position="55"/>
    </location>
</feature>
<comment type="caution">
    <text evidence="2">The sequence shown here is derived from an EMBL/GenBank/DDBJ whole genome shotgun (WGS) entry which is preliminary data.</text>
</comment>
<evidence type="ECO:0000313" key="2">
    <source>
        <dbReference type="EMBL" id="MFC1800100.1"/>
    </source>
</evidence>